<comment type="caution">
    <text evidence="1">The sequence shown here is derived from an EMBL/GenBank/DDBJ whole genome shotgun (WGS) entry which is preliminary data.</text>
</comment>
<protein>
    <recommendedName>
        <fullName evidence="3">DUF4241 domain-containing protein</fullName>
    </recommendedName>
</protein>
<proteinExistence type="predicted"/>
<keyword evidence="2" id="KW-1185">Reference proteome</keyword>
<dbReference type="EMBL" id="BSPC01000026">
    <property type="protein sequence ID" value="GLS19951.1"/>
    <property type="molecule type" value="Genomic_DNA"/>
</dbReference>
<organism evidence="1 2">
    <name type="scientific">Labrys miyagiensis</name>
    <dbReference type="NCBI Taxonomy" id="346912"/>
    <lineage>
        <taxon>Bacteria</taxon>
        <taxon>Pseudomonadati</taxon>
        <taxon>Pseudomonadota</taxon>
        <taxon>Alphaproteobacteria</taxon>
        <taxon>Hyphomicrobiales</taxon>
        <taxon>Xanthobacteraceae</taxon>
        <taxon>Labrys</taxon>
    </lineage>
</organism>
<dbReference type="RefSeq" id="WP_284313015.1">
    <property type="nucleotide sequence ID" value="NZ_BSPC01000026.1"/>
</dbReference>
<evidence type="ECO:0000313" key="2">
    <source>
        <dbReference type="Proteomes" id="UP001156882"/>
    </source>
</evidence>
<reference evidence="2" key="1">
    <citation type="journal article" date="2019" name="Int. J. Syst. Evol. Microbiol.">
        <title>The Global Catalogue of Microorganisms (GCM) 10K type strain sequencing project: providing services to taxonomists for standard genome sequencing and annotation.</title>
        <authorList>
            <consortium name="The Broad Institute Genomics Platform"/>
            <consortium name="The Broad Institute Genome Sequencing Center for Infectious Disease"/>
            <person name="Wu L."/>
            <person name="Ma J."/>
        </authorList>
    </citation>
    <scope>NUCLEOTIDE SEQUENCE [LARGE SCALE GENOMIC DNA]</scope>
    <source>
        <strain evidence="2">NBRC 101365</strain>
    </source>
</reference>
<evidence type="ECO:0000313" key="1">
    <source>
        <dbReference type="EMBL" id="GLS19951.1"/>
    </source>
</evidence>
<dbReference type="Proteomes" id="UP001156882">
    <property type="component" value="Unassembled WGS sequence"/>
</dbReference>
<sequence>MPKTSGWTGLAFSLFLPLAVSLRPAIGAELPPATLGNLAITALPAADLASRGIEPLALGDLEAPTGHIVVADPLVQPDRQALARAVPPGRYPVMLYKAQGRIAMALLRLAPGTVTHWEIAVLPGQDPATLKPDEIFGYPVDTGLGCFMDVEAAKAMATREALQKARQQNSSRPYDNYYDDVLANELSGDNENHVMHRPLAPDPANVAVFQSGWGDGFYASYWGLDDSGKALALVTDFEVIENGDGRSDYGRYKIAALGALTPQQQDDSRAAYKAMQEDDLKTLQALLASGRVTPETWVMDAGSSFSFETIRLDKPAALELLVRYGAVMAMPKGLLDGTYADWARSFAKHKDNPKVKPRSPELMEVIRRWEAGEIALADDAPVRTAK</sequence>
<accession>A0ABQ6CIA0</accession>
<dbReference type="InterPro" id="IPR025335">
    <property type="entry name" value="DUF4241"/>
</dbReference>
<dbReference type="Pfam" id="PF14025">
    <property type="entry name" value="DUF4241"/>
    <property type="match status" value="1"/>
</dbReference>
<evidence type="ECO:0008006" key="3">
    <source>
        <dbReference type="Google" id="ProtNLM"/>
    </source>
</evidence>
<name>A0ABQ6CIA0_9HYPH</name>
<gene>
    <name evidence="1" type="ORF">GCM10007874_29680</name>
</gene>